<dbReference type="InterPro" id="IPR020904">
    <property type="entry name" value="Sc_DH/Rdtase_CS"/>
</dbReference>
<dbReference type="PANTHER" id="PTHR43639">
    <property type="entry name" value="OXIDOREDUCTASE, SHORT-CHAIN DEHYDROGENASE/REDUCTASE FAMILY (AFU_ORTHOLOGUE AFUA_5G02870)"/>
    <property type="match status" value="1"/>
</dbReference>
<dbReference type="AlphaFoldDB" id="A0A1N7PBD4"/>
<dbReference type="GO" id="GO:0016491">
    <property type="term" value="F:oxidoreductase activity"/>
    <property type="evidence" value="ECO:0007669"/>
    <property type="project" value="UniProtKB-KW"/>
</dbReference>
<protein>
    <submittedName>
        <fullName evidence="3">3-oxoacyl-[acyl-carrier protein] reductase</fullName>
    </submittedName>
</protein>
<name>A0A1N7PBD4_9RHOB</name>
<dbReference type="InterPro" id="IPR036291">
    <property type="entry name" value="NAD(P)-bd_dom_sf"/>
</dbReference>
<dbReference type="Gene3D" id="3.40.50.720">
    <property type="entry name" value="NAD(P)-binding Rossmann-like Domain"/>
    <property type="match status" value="1"/>
</dbReference>
<evidence type="ECO:0000256" key="2">
    <source>
        <dbReference type="ARBA" id="ARBA00023002"/>
    </source>
</evidence>
<dbReference type="PRINTS" id="PR00081">
    <property type="entry name" value="GDHRDH"/>
</dbReference>
<dbReference type="PRINTS" id="PR00080">
    <property type="entry name" value="SDRFAMILY"/>
</dbReference>
<dbReference type="InterPro" id="IPR002347">
    <property type="entry name" value="SDR_fam"/>
</dbReference>
<keyword evidence="4" id="KW-1185">Reference proteome</keyword>
<dbReference type="EMBL" id="FTOT01000005">
    <property type="protein sequence ID" value="SIT07904.1"/>
    <property type="molecule type" value="Genomic_DNA"/>
</dbReference>
<dbReference type="NCBIfam" id="NF005559">
    <property type="entry name" value="PRK07231.1"/>
    <property type="match status" value="1"/>
</dbReference>
<sequence>MTTTKGRMDGKIAIVTGAGGGFGEGIAKLFAAEGARVGVLDLRADAAERVAAEIGANAVALAADVTSRPQMEAAVAKVSETFGAPNVLVNNAGWTHRNKPMLEVTEDEFDRVYAINVKSIYIASQIIVPIMRGLGGGAIVNIGSVAGIRPRPGLTWYNSTKGAVNIMSQSMAVELAPDNIRVNAICPVMGETGLLEAFMGVPDTPENRARFVATIPMGRMSRPEDIARATLYLASDDAEFITGVLFPVDGGRTI</sequence>
<keyword evidence="2" id="KW-0560">Oxidoreductase</keyword>
<gene>
    <name evidence="3" type="ORF">SAMN05421774_105118</name>
</gene>
<dbReference type="RefSeq" id="WP_076531950.1">
    <property type="nucleotide sequence ID" value="NZ_BMEH01000005.1"/>
</dbReference>
<dbReference type="PANTHER" id="PTHR43639:SF1">
    <property type="entry name" value="SHORT-CHAIN DEHYDROGENASE_REDUCTASE FAMILY PROTEIN"/>
    <property type="match status" value="1"/>
</dbReference>
<dbReference type="STRING" id="1086013.SAMN05421774_105118"/>
<dbReference type="Pfam" id="PF13561">
    <property type="entry name" value="adh_short_C2"/>
    <property type="match status" value="1"/>
</dbReference>
<comment type="similarity">
    <text evidence="1">Belongs to the short-chain dehydrogenases/reductases (SDR) family.</text>
</comment>
<dbReference type="PROSITE" id="PS00061">
    <property type="entry name" value="ADH_SHORT"/>
    <property type="match status" value="1"/>
</dbReference>
<reference evidence="3 4" key="1">
    <citation type="submission" date="2017-01" db="EMBL/GenBank/DDBJ databases">
        <authorList>
            <person name="Mah S.A."/>
            <person name="Swanson W.J."/>
            <person name="Moy G.W."/>
            <person name="Vacquier V.D."/>
        </authorList>
    </citation>
    <scope>NUCLEOTIDE SEQUENCE [LARGE SCALE GENOMIC DNA]</scope>
    <source>
        <strain evidence="3 4">DSM 26375</strain>
    </source>
</reference>
<evidence type="ECO:0000313" key="3">
    <source>
        <dbReference type="EMBL" id="SIT07904.1"/>
    </source>
</evidence>
<organism evidence="3 4">
    <name type="scientific">Gemmobacter megaterium</name>
    <dbReference type="NCBI Taxonomy" id="1086013"/>
    <lineage>
        <taxon>Bacteria</taxon>
        <taxon>Pseudomonadati</taxon>
        <taxon>Pseudomonadota</taxon>
        <taxon>Alphaproteobacteria</taxon>
        <taxon>Rhodobacterales</taxon>
        <taxon>Paracoccaceae</taxon>
        <taxon>Gemmobacter</taxon>
    </lineage>
</organism>
<evidence type="ECO:0000256" key="1">
    <source>
        <dbReference type="ARBA" id="ARBA00006484"/>
    </source>
</evidence>
<accession>A0A1N7PBD4</accession>
<proteinExistence type="inferred from homology"/>
<dbReference type="FunFam" id="3.40.50.720:FF:000084">
    <property type="entry name" value="Short-chain dehydrogenase reductase"/>
    <property type="match status" value="1"/>
</dbReference>
<dbReference type="OrthoDB" id="9797020at2"/>
<dbReference type="SUPFAM" id="SSF51735">
    <property type="entry name" value="NAD(P)-binding Rossmann-fold domains"/>
    <property type="match status" value="1"/>
</dbReference>
<dbReference type="Proteomes" id="UP000186141">
    <property type="component" value="Unassembled WGS sequence"/>
</dbReference>
<evidence type="ECO:0000313" key="4">
    <source>
        <dbReference type="Proteomes" id="UP000186141"/>
    </source>
</evidence>